<evidence type="ECO:0000313" key="2">
    <source>
        <dbReference type="Proteomes" id="UP000183788"/>
    </source>
</evidence>
<dbReference type="EMBL" id="FPIZ01000024">
    <property type="protein sequence ID" value="SFW84288.1"/>
    <property type="molecule type" value="Genomic_DNA"/>
</dbReference>
<organism evidence="1 2">
    <name type="scientific">Chitinophaga sancti</name>
    <dbReference type="NCBI Taxonomy" id="1004"/>
    <lineage>
        <taxon>Bacteria</taxon>
        <taxon>Pseudomonadati</taxon>
        <taxon>Bacteroidota</taxon>
        <taxon>Chitinophagia</taxon>
        <taxon>Chitinophagales</taxon>
        <taxon>Chitinophagaceae</taxon>
        <taxon>Chitinophaga</taxon>
    </lineage>
</organism>
<protein>
    <submittedName>
        <fullName evidence="1">Uncharacterized protein</fullName>
    </submittedName>
</protein>
<evidence type="ECO:0000313" key="1">
    <source>
        <dbReference type="EMBL" id="SFW84288.1"/>
    </source>
</evidence>
<reference evidence="1 2" key="1">
    <citation type="submission" date="2016-11" db="EMBL/GenBank/DDBJ databases">
        <authorList>
            <person name="Jaros S."/>
            <person name="Januszkiewicz K."/>
            <person name="Wedrychowicz H."/>
        </authorList>
    </citation>
    <scope>NUCLEOTIDE SEQUENCE [LARGE SCALE GENOMIC DNA]</scope>
    <source>
        <strain evidence="1 2">DSM 784</strain>
    </source>
</reference>
<sequence length="179" mass="21008">MVVLKNNSMKKFICTCIFIFSFVSLLSAQKNISYKFTVENKIILDSTTGLYEGENLEFRYRRIYLADSIFKEEKLFGKSNDNTDVFKVSNGCWYVKVNGKWVLFYSIKEKVVPRIKIEGYWFYFKPIDRQMFRGGKCMVYEACPVNYNAGETLRYWFSVTAGIVKIETSEVSLIREKVL</sequence>
<proteinExistence type="predicted"/>
<dbReference type="AlphaFoldDB" id="A0A1K1SIP6"/>
<name>A0A1K1SIP6_9BACT</name>
<dbReference type="STRING" id="1004.SAMN05661012_05512"/>
<gene>
    <name evidence="1" type="ORF">SAMN05661012_05512</name>
</gene>
<accession>A0A1K1SIP6</accession>
<dbReference type="Proteomes" id="UP000183788">
    <property type="component" value="Unassembled WGS sequence"/>
</dbReference>